<proteinExistence type="predicted"/>
<organism evidence="3 4">
    <name type="scientific">Bdellovibrio reynosensis</name>
    <dbReference type="NCBI Taxonomy" id="2835041"/>
    <lineage>
        <taxon>Bacteria</taxon>
        <taxon>Pseudomonadati</taxon>
        <taxon>Bdellovibrionota</taxon>
        <taxon>Bdellovibrionia</taxon>
        <taxon>Bdellovibrionales</taxon>
        <taxon>Pseudobdellovibrionaceae</taxon>
        <taxon>Bdellovibrio</taxon>
    </lineage>
</organism>
<accession>A0ABY4CC07</accession>
<gene>
    <name evidence="3" type="ORF">MNR06_05890</name>
</gene>
<feature type="transmembrane region" description="Helical" evidence="2">
    <location>
        <begin position="12"/>
        <end position="33"/>
    </location>
</feature>
<sequence length="422" mass="48964">MKKLILEVQKHPALRIIGVIFCLEHLLTILFWLTERPLHWILSPSNAPICWPFFSSCELFKPSPGILNFILVLYGLFAIAGAIAWWNKKVRLATSLLLILILFKISIIALDYRLTGNYHYLPTMLALVFLLIPERRFSLTVSFFIIYFTAGVLKINSQWLTGTAINDHIMPSYMTTLGVWYVLVLELGLIFFLFSKKDRWFYFLFFQLVYFHLYSWHLTRFFYPVVMLSLLGILLIVRPTVEEWNIKESFKKAFSTKTAQILLLIFLILQLPQYLIPGNSALTGEGRMYAMIMYDGRVQCQPHLSIWKKDGSKEDLSLQPPWLMTRTQCDPLIYWRLAQKTCEWVKNDNSIIQVDLAIPIRNDKNSPWHPLVSTIDVCRNNYAYYSFFPNSWINKIDPSSYTEAVEPEEEGGGADGGEILGD</sequence>
<evidence type="ECO:0000256" key="1">
    <source>
        <dbReference type="SAM" id="MobiDB-lite"/>
    </source>
</evidence>
<keyword evidence="2" id="KW-1133">Transmembrane helix</keyword>
<feature type="transmembrane region" description="Helical" evidence="2">
    <location>
        <begin position="139"/>
        <end position="160"/>
    </location>
</feature>
<name>A0ABY4CC07_9BACT</name>
<feature type="transmembrane region" description="Helical" evidence="2">
    <location>
        <begin position="221"/>
        <end position="237"/>
    </location>
</feature>
<feature type="transmembrane region" description="Helical" evidence="2">
    <location>
        <begin position="200"/>
        <end position="215"/>
    </location>
</feature>
<feature type="region of interest" description="Disordered" evidence="1">
    <location>
        <begin position="402"/>
        <end position="422"/>
    </location>
</feature>
<evidence type="ECO:0000313" key="4">
    <source>
        <dbReference type="Proteomes" id="UP000830116"/>
    </source>
</evidence>
<protein>
    <submittedName>
        <fullName evidence="3">HTTM domain-containing protein</fullName>
    </submittedName>
</protein>
<feature type="transmembrane region" description="Helical" evidence="2">
    <location>
        <begin position="258"/>
        <end position="276"/>
    </location>
</feature>
<reference evidence="3" key="1">
    <citation type="submission" date="2022-03" db="EMBL/GenBank/DDBJ databases">
        <title>Genome Identification and Characterization of new species Bdellovibrio reynosense LBG001 sp. nov. from a Mexico soil sample.</title>
        <authorList>
            <person name="Camilli A."/>
            <person name="Ajao Y."/>
            <person name="Guo X."/>
        </authorList>
    </citation>
    <scope>NUCLEOTIDE SEQUENCE</scope>
    <source>
        <strain evidence="3">LBG001</strain>
    </source>
</reference>
<dbReference type="EMBL" id="CP093442">
    <property type="protein sequence ID" value="UOF02480.1"/>
    <property type="molecule type" value="Genomic_DNA"/>
</dbReference>
<keyword evidence="2" id="KW-0472">Membrane</keyword>
<dbReference type="RefSeq" id="WP_243540009.1">
    <property type="nucleotide sequence ID" value="NZ_CP093442.1"/>
</dbReference>
<feature type="transmembrane region" description="Helical" evidence="2">
    <location>
        <begin position="116"/>
        <end position="132"/>
    </location>
</feature>
<feature type="transmembrane region" description="Helical" evidence="2">
    <location>
        <begin position="92"/>
        <end position="110"/>
    </location>
</feature>
<evidence type="ECO:0000256" key="2">
    <source>
        <dbReference type="SAM" id="Phobius"/>
    </source>
</evidence>
<feature type="transmembrane region" description="Helical" evidence="2">
    <location>
        <begin position="172"/>
        <end position="193"/>
    </location>
</feature>
<keyword evidence="4" id="KW-1185">Reference proteome</keyword>
<keyword evidence="2" id="KW-0812">Transmembrane</keyword>
<dbReference type="Proteomes" id="UP000830116">
    <property type="component" value="Chromosome"/>
</dbReference>
<feature type="compositionally biased region" description="Gly residues" evidence="1">
    <location>
        <begin position="413"/>
        <end position="422"/>
    </location>
</feature>
<feature type="transmembrane region" description="Helical" evidence="2">
    <location>
        <begin position="66"/>
        <end position="85"/>
    </location>
</feature>
<evidence type="ECO:0000313" key="3">
    <source>
        <dbReference type="EMBL" id="UOF02480.1"/>
    </source>
</evidence>